<dbReference type="SUPFAM" id="SSF103378">
    <property type="entry name" value="2-methylcitrate dehydratase PrpD"/>
    <property type="match status" value="1"/>
</dbReference>
<name>A0A419A9X6_9RHOB</name>
<dbReference type="InterPro" id="IPR005656">
    <property type="entry name" value="MmgE_PrpD"/>
</dbReference>
<comment type="caution">
    <text evidence="4">The sequence shown here is derived from an EMBL/GenBank/DDBJ whole genome shotgun (WGS) entry which is preliminary data.</text>
</comment>
<dbReference type="OrthoDB" id="9795089at2"/>
<dbReference type="PANTHER" id="PTHR16943:SF8">
    <property type="entry name" value="2-METHYLCITRATE DEHYDRATASE"/>
    <property type="match status" value="1"/>
</dbReference>
<organism evidence="4 5">
    <name type="scientific">Paracoccus siganidrum</name>
    <dbReference type="NCBI Taxonomy" id="1276757"/>
    <lineage>
        <taxon>Bacteria</taxon>
        <taxon>Pseudomonadati</taxon>
        <taxon>Pseudomonadota</taxon>
        <taxon>Alphaproteobacteria</taxon>
        <taxon>Rhodobacterales</taxon>
        <taxon>Paracoccaceae</taxon>
        <taxon>Paracoccus</taxon>
    </lineage>
</organism>
<evidence type="ECO:0000256" key="1">
    <source>
        <dbReference type="ARBA" id="ARBA00006174"/>
    </source>
</evidence>
<sequence length="463" mass="48854">MGKHMLVSAGEAVAEQFAGWAAGLRAEDIPAEVRARAQEALIDHLGLVVSARNEPYVAAVLAGLDSRGACTAFGRAEGFDMAGAALLNGTAAHGEDYDDTFEGTPMHPGAAIIPAVLAAAEHSGATGEAVLCGIVAGAELMCRMAIVAPMAQHRAGFHPTAVAGAMGAAAAVSVVLGLNAKQATDALGIAGSMASGIIEYLAEGTWTKRLHPGWAAQSGVRAAHFARGGFKGPRTVFEGEHGFFYAFGTASIPPDISRITEDLGRCWHFADIAFKPYACGTMVQPFIDCAIALAREGLEVSQIDSILCKVGEGTVHRLWEPLAEKRRPTTPYSAKFSVPYGVAVGLLDRQAGLSQFTEERIRDAALLDLTGRIGYEIDPGDEYPRNYTGTVIATLKDGGTRIARQPHLRGGRRERLPRAEIVAKFRANCGFGGWDAERTEALLSAAESLFMAENMAMLAGFRG</sequence>
<feature type="domain" description="MmgE/PrpD N-terminal" evidence="2">
    <location>
        <begin position="15"/>
        <end position="249"/>
    </location>
</feature>
<dbReference type="InterPro" id="IPR045337">
    <property type="entry name" value="MmgE_PrpD_C"/>
</dbReference>
<evidence type="ECO:0000313" key="4">
    <source>
        <dbReference type="EMBL" id="RJL19546.1"/>
    </source>
</evidence>
<dbReference type="Gene3D" id="3.30.1330.120">
    <property type="entry name" value="2-methylcitrate dehydratase PrpD"/>
    <property type="match status" value="1"/>
</dbReference>
<dbReference type="Gene3D" id="1.10.4100.10">
    <property type="entry name" value="2-methylcitrate dehydratase PrpD"/>
    <property type="match status" value="1"/>
</dbReference>
<dbReference type="InterPro" id="IPR045336">
    <property type="entry name" value="MmgE_PrpD_N"/>
</dbReference>
<reference evidence="5" key="1">
    <citation type="submission" date="2018-09" db="EMBL/GenBank/DDBJ databases">
        <title>Paracoccus onubensis nov. sp. a moderate halophilic bacterium isolated from Gruta de las Maravillas (Aracena, Spain).</title>
        <authorList>
            <person name="Jurado V."/>
            <person name="Gutierrez-Patricio S."/>
            <person name="Gonzalez-Pimentel J.L."/>
            <person name="Miller A.Z."/>
            <person name="Laiz L."/>
            <person name="Saiz-Jimenez C."/>
        </authorList>
    </citation>
    <scope>NUCLEOTIDE SEQUENCE [LARGE SCALE GENOMIC DNA]</scope>
    <source>
        <strain evidence="5">DSM 26381</strain>
    </source>
</reference>
<dbReference type="Pfam" id="PF19305">
    <property type="entry name" value="MmgE_PrpD_C"/>
    <property type="match status" value="1"/>
</dbReference>
<proteinExistence type="inferred from homology"/>
<evidence type="ECO:0000259" key="2">
    <source>
        <dbReference type="Pfam" id="PF03972"/>
    </source>
</evidence>
<dbReference type="EMBL" id="QZEW01000015">
    <property type="protein sequence ID" value="RJL19546.1"/>
    <property type="molecule type" value="Genomic_DNA"/>
</dbReference>
<accession>A0A419A9X6</accession>
<dbReference type="InterPro" id="IPR036148">
    <property type="entry name" value="MmgE/PrpD_sf"/>
</dbReference>
<evidence type="ECO:0000259" key="3">
    <source>
        <dbReference type="Pfam" id="PF19305"/>
    </source>
</evidence>
<gene>
    <name evidence="4" type="ORF">D3P05_04845</name>
</gene>
<dbReference type="Pfam" id="PF03972">
    <property type="entry name" value="MmgE_PrpD_N"/>
    <property type="match status" value="1"/>
</dbReference>
<dbReference type="InterPro" id="IPR042183">
    <property type="entry name" value="MmgE/PrpD_sf_1"/>
</dbReference>
<keyword evidence="5" id="KW-1185">Reference proteome</keyword>
<dbReference type="GO" id="GO:0016829">
    <property type="term" value="F:lyase activity"/>
    <property type="evidence" value="ECO:0007669"/>
    <property type="project" value="InterPro"/>
</dbReference>
<evidence type="ECO:0000313" key="5">
    <source>
        <dbReference type="Proteomes" id="UP000283587"/>
    </source>
</evidence>
<dbReference type="Proteomes" id="UP000283587">
    <property type="component" value="Unassembled WGS sequence"/>
</dbReference>
<comment type="similarity">
    <text evidence="1">Belongs to the PrpD family.</text>
</comment>
<dbReference type="AlphaFoldDB" id="A0A419A9X6"/>
<dbReference type="InterPro" id="IPR042188">
    <property type="entry name" value="MmgE/PrpD_sf_2"/>
</dbReference>
<protein>
    <submittedName>
        <fullName evidence="4">MmgE/PrpD family protein</fullName>
    </submittedName>
</protein>
<dbReference type="PANTHER" id="PTHR16943">
    <property type="entry name" value="2-METHYLCITRATE DEHYDRATASE-RELATED"/>
    <property type="match status" value="1"/>
</dbReference>
<dbReference type="RefSeq" id="WP_119897054.1">
    <property type="nucleotide sequence ID" value="NZ_QZEW01000015.1"/>
</dbReference>
<feature type="domain" description="MmgE/PrpD C-terminal" evidence="3">
    <location>
        <begin position="277"/>
        <end position="431"/>
    </location>
</feature>